<name>A0A1L8RI37_9ENTE</name>
<dbReference type="RefSeq" id="WP_067390051.1">
    <property type="nucleotide sequence ID" value="NZ_JXKH01000002.1"/>
</dbReference>
<proteinExistence type="predicted"/>
<dbReference type="PANTHER" id="PTHR33169:SF14">
    <property type="entry name" value="TRANSCRIPTIONAL REGULATOR RV3488"/>
    <property type="match status" value="1"/>
</dbReference>
<reference evidence="2 3" key="1">
    <citation type="submission" date="2014-12" db="EMBL/GenBank/DDBJ databases">
        <title>Draft genome sequences of 29 type strains of Enterococci.</title>
        <authorList>
            <person name="Zhong Z."/>
            <person name="Sun Z."/>
            <person name="Liu W."/>
            <person name="Zhang W."/>
            <person name="Zhang H."/>
        </authorList>
    </citation>
    <scope>NUCLEOTIDE SEQUENCE [LARGE SCALE GENOMIC DNA]</scope>
    <source>
        <strain evidence="2 3">DSM 17029</strain>
    </source>
</reference>
<sequence>MESTILHSFLTELRRGSLTLIVLGALFEPHYGYDLLEILKEKGVTIEANTLYPLLRRLEKQGLLESTWDTTETRPRKYYQINETGENVFKELFVESEKLQNSIKRIQQGTK</sequence>
<evidence type="ECO:0000259" key="1">
    <source>
        <dbReference type="Pfam" id="PF03551"/>
    </source>
</evidence>
<feature type="domain" description="Transcription regulator PadR N-terminal" evidence="1">
    <location>
        <begin position="27"/>
        <end position="90"/>
    </location>
</feature>
<protein>
    <submittedName>
        <fullName evidence="2">PadR family transcriptional regulator</fullName>
    </submittedName>
</protein>
<dbReference type="Gene3D" id="1.10.10.10">
    <property type="entry name" value="Winged helix-like DNA-binding domain superfamily/Winged helix DNA-binding domain"/>
    <property type="match status" value="1"/>
</dbReference>
<gene>
    <name evidence="2" type="ORF">RU97_GL001000</name>
</gene>
<dbReference type="InterPro" id="IPR036390">
    <property type="entry name" value="WH_DNA-bd_sf"/>
</dbReference>
<dbReference type="Proteomes" id="UP000181884">
    <property type="component" value="Unassembled WGS sequence"/>
</dbReference>
<dbReference type="SUPFAM" id="SSF46785">
    <property type="entry name" value="Winged helix' DNA-binding domain"/>
    <property type="match status" value="1"/>
</dbReference>
<dbReference type="InterPro" id="IPR052509">
    <property type="entry name" value="Metal_resp_DNA-bind_regulator"/>
</dbReference>
<dbReference type="AlphaFoldDB" id="A0A1L8RI37"/>
<dbReference type="Pfam" id="PF03551">
    <property type="entry name" value="PadR"/>
    <property type="match status" value="1"/>
</dbReference>
<evidence type="ECO:0000313" key="2">
    <source>
        <dbReference type="EMBL" id="OJG19429.1"/>
    </source>
</evidence>
<evidence type="ECO:0000313" key="3">
    <source>
        <dbReference type="Proteomes" id="UP000181884"/>
    </source>
</evidence>
<dbReference type="PANTHER" id="PTHR33169">
    <property type="entry name" value="PADR-FAMILY TRANSCRIPTIONAL REGULATOR"/>
    <property type="match status" value="1"/>
</dbReference>
<dbReference type="InterPro" id="IPR036388">
    <property type="entry name" value="WH-like_DNA-bd_sf"/>
</dbReference>
<dbReference type="EMBL" id="JXKH01000002">
    <property type="protein sequence ID" value="OJG19429.1"/>
    <property type="molecule type" value="Genomic_DNA"/>
</dbReference>
<comment type="caution">
    <text evidence="2">The sequence shown here is derived from an EMBL/GenBank/DDBJ whole genome shotgun (WGS) entry which is preliminary data.</text>
</comment>
<organism evidence="2 3">
    <name type="scientific">Enterococcus canis</name>
    <dbReference type="NCBI Taxonomy" id="214095"/>
    <lineage>
        <taxon>Bacteria</taxon>
        <taxon>Bacillati</taxon>
        <taxon>Bacillota</taxon>
        <taxon>Bacilli</taxon>
        <taxon>Lactobacillales</taxon>
        <taxon>Enterococcaceae</taxon>
        <taxon>Enterococcus</taxon>
    </lineage>
</organism>
<dbReference type="STRING" id="214095.RU97_GL001000"/>
<accession>A0A1L8RI37</accession>
<dbReference type="InterPro" id="IPR005149">
    <property type="entry name" value="Tscrpt_reg_PadR_N"/>
</dbReference>
<keyword evidence="3" id="KW-1185">Reference proteome</keyword>